<protein>
    <submittedName>
        <fullName evidence="3">Uncharacterized protein</fullName>
    </submittedName>
</protein>
<dbReference type="Proteomes" id="UP001165082">
    <property type="component" value="Unassembled WGS sequence"/>
</dbReference>
<sequence length="357" mass="39583">TQAFKKSVAKEIDPKSEMKFKEGNAKIDAIAAKRKRLLEHETAIKKAQNNTKTHKNRLNKLKNKVPLDQQAIAKQQDKYNTWNAQLQRLRGDIVGSRFPTNIGISKVLKSDKTDTLRIKITELETKLSSNSLSEIEKDRIIFELDTCLVDINNHSAEIDNLIIGIKQLGNDIVAINQRLDVELKGIYETFAEHQAQINANKTKIEELEVEVNVNKVKAAETAAKVEINTFKVSKLSVDDATTGAKVGELTHENEVLKSKFKELESKLGAKVDELTLENEALKSKVEQLELQAHNADNQSLTGIATDVGNMVVKKVAKRVLTLVGPTPTNTQPAIEGKPATRDVGKEGKENAGRVIDL</sequence>
<feature type="coiled-coil region" evidence="1">
    <location>
        <begin position="246"/>
        <end position="298"/>
    </location>
</feature>
<comment type="caution">
    <text evidence="3">The sequence shown here is derived from an EMBL/GenBank/DDBJ whole genome shotgun (WGS) entry which is preliminary data.</text>
</comment>
<organism evidence="3 4">
    <name type="scientific">Triparma retinervis</name>
    <dbReference type="NCBI Taxonomy" id="2557542"/>
    <lineage>
        <taxon>Eukaryota</taxon>
        <taxon>Sar</taxon>
        <taxon>Stramenopiles</taxon>
        <taxon>Ochrophyta</taxon>
        <taxon>Bolidophyceae</taxon>
        <taxon>Parmales</taxon>
        <taxon>Triparmaceae</taxon>
        <taxon>Triparma</taxon>
    </lineage>
</organism>
<evidence type="ECO:0000313" key="4">
    <source>
        <dbReference type="Proteomes" id="UP001165082"/>
    </source>
</evidence>
<evidence type="ECO:0000256" key="1">
    <source>
        <dbReference type="SAM" id="Coils"/>
    </source>
</evidence>
<keyword evidence="4" id="KW-1185">Reference proteome</keyword>
<evidence type="ECO:0000256" key="2">
    <source>
        <dbReference type="SAM" id="MobiDB-lite"/>
    </source>
</evidence>
<proteinExistence type="predicted"/>
<gene>
    <name evidence="3" type="ORF">TrRE_jg9766</name>
</gene>
<dbReference type="EMBL" id="BRXZ01001311">
    <property type="protein sequence ID" value="GMH67980.1"/>
    <property type="molecule type" value="Genomic_DNA"/>
</dbReference>
<reference evidence="3" key="1">
    <citation type="submission" date="2022-07" db="EMBL/GenBank/DDBJ databases">
        <title>Genome analysis of Parmales, a sister group of diatoms, reveals the evolutionary specialization of diatoms from phago-mixotrophs to photoautotrophs.</title>
        <authorList>
            <person name="Ban H."/>
            <person name="Sato S."/>
            <person name="Yoshikawa S."/>
            <person name="Kazumasa Y."/>
            <person name="Nakamura Y."/>
            <person name="Ichinomiya M."/>
            <person name="Saitoh K."/>
            <person name="Sato N."/>
            <person name="Blanc-Mathieu R."/>
            <person name="Endo H."/>
            <person name="Kuwata A."/>
            <person name="Ogata H."/>
        </authorList>
    </citation>
    <scope>NUCLEOTIDE SEQUENCE</scope>
</reference>
<feature type="compositionally biased region" description="Basic and acidic residues" evidence="2">
    <location>
        <begin position="338"/>
        <end position="357"/>
    </location>
</feature>
<feature type="region of interest" description="Disordered" evidence="2">
    <location>
        <begin position="327"/>
        <end position="357"/>
    </location>
</feature>
<accession>A0A9W7ADJ3</accession>
<name>A0A9W7ADJ3_9STRA</name>
<feature type="non-terminal residue" evidence="3">
    <location>
        <position position="1"/>
    </location>
</feature>
<evidence type="ECO:0000313" key="3">
    <source>
        <dbReference type="EMBL" id="GMH67980.1"/>
    </source>
</evidence>
<dbReference type="AlphaFoldDB" id="A0A9W7ADJ3"/>
<keyword evidence="1" id="KW-0175">Coiled coil</keyword>
<feature type="coiled-coil region" evidence="1">
    <location>
        <begin position="30"/>
        <end position="92"/>
    </location>
</feature>